<dbReference type="OrthoDB" id="9798761at2"/>
<evidence type="ECO:0000259" key="1">
    <source>
        <dbReference type="Pfam" id="PF03235"/>
    </source>
</evidence>
<dbReference type="EMBL" id="QKUF01000032">
    <property type="protein sequence ID" value="PZW22511.1"/>
    <property type="molecule type" value="Genomic_DNA"/>
</dbReference>
<keyword evidence="3" id="KW-1185">Reference proteome</keyword>
<comment type="caution">
    <text evidence="2">The sequence shown here is derived from an EMBL/GenBank/DDBJ whole genome shotgun (WGS) entry which is preliminary data.</text>
</comment>
<dbReference type="PANTHER" id="PTHR39639:SF1">
    <property type="entry name" value="DUF262 DOMAIN-CONTAINING PROTEIN"/>
    <property type="match status" value="1"/>
</dbReference>
<sequence length="374" mass="43799">MSQDQIRHIPETVSIRALLADRDYYFNFPDFQRGGVWSRPLKNALIETILRGLYLPELVAFRADNHLYVLDGRQRLTTIYDFLDNRLLYRNRAFSSLSAEEQDRFLSYQLRFAVLQNYTDALLRNTYRNLQNQVILTYAEKLFSYQSKALAVARQISEHPFFAEVYGGKRERKEPVQAGMYPVTMELSTPPYFTQLESYRLNRLAEGSLDEFIVDVDALVQRIEEKLEACLHLFANVRTRSKVATVMMYQLVCLLEILDIDPFALPAGALTAWFTEREQMLVNRTGSVLVNFTKYAYQRAFWGSHLPELISVLSLSEEKRMKVMQLQHWFLENRQCPQCHQQVEYPRSIWHHGFARQQCVHTSATPPRKEHIPA</sequence>
<evidence type="ECO:0000313" key="3">
    <source>
        <dbReference type="Proteomes" id="UP000248806"/>
    </source>
</evidence>
<dbReference type="Pfam" id="PF03235">
    <property type="entry name" value="GmrSD_N"/>
    <property type="match status" value="1"/>
</dbReference>
<accession>A0A326TZ34</accession>
<reference evidence="2 3" key="1">
    <citation type="submission" date="2018-06" db="EMBL/GenBank/DDBJ databases">
        <title>Genomic Encyclopedia of Archaeal and Bacterial Type Strains, Phase II (KMG-II): from individual species to whole genera.</title>
        <authorList>
            <person name="Goeker M."/>
        </authorList>
    </citation>
    <scope>NUCLEOTIDE SEQUENCE [LARGE SCALE GENOMIC DNA]</scope>
    <source>
        <strain evidence="2 3">ATCC BAA-1881</strain>
    </source>
</reference>
<evidence type="ECO:0000313" key="2">
    <source>
        <dbReference type="EMBL" id="PZW22511.1"/>
    </source>
</evidence>
<dbReference type="Proteomes" id="UP000248806">
    <property type="component" value="Unassembled WGS sequence"/>
</dbReference>
<dbReference type="PANTHER" id="PTHR39639">
    <property type="entry name" value="CHROMOSOME 16, WHOLE GENOME SHOTGUN SEQUENCE"/>
    <property type="match status" value="1"/>
</dbReference>
<protein>
    <submittedName>
        <fullName evidence="2">Uncharacterized protein DUF262</fullName>
    </submittedName>
</protein>
<name>A0A326TZ34_THEHA</name>
<dbReference type="RefSeq" id="WP_111325677.1">
    <property type="nucleotide sequence ID" value="NZ_BIFX01000002.1"/>
</dbReference>
<organism evidence="2 3">
    <name type="scientific">Thermosporothrix hazakensis</name>
    <dbReference type="NCBI Taxonomy" id="644383"/>
    <lineage>
        <taxon>Bacteria</taxon>
        <taxon>Bacillati</taxon>
        <taxon>Chloroflexota</taxon>
        <taxon>Ktedonobacteria</taxon>
        <taxon>Ktedonobacterales</taxon>
        <taxon>Thermosporotrichaceae</taxon>
        <taxon>Thermosporothrix</taxon>
    </lineage>
</organism>
<feature type="domain" description="GmrSD restriction endonucleases N-terminal" evidence="1">
    <location>
        <begin position="18"/>
        <end position="124"/>
    </location>
</feature>
<gene>
    <name evidence="2" type="ORF">EI42_05417</name>
</gene>
<dbReference type="AlphaFoldDB" id="A0A326TZ34"/>
<proteinExistence type="predicted"/>
<dbReference type="InterPro" id="IPR004919">
    <property type="entry name" value="GmrSD_N"/>
</dbReference>